<dbReference type="PROSITE" id="PS00457">
    <property type="entry name" value="NA_SOLUT_SYMP_2"/>
    <property type="match status" value="1"/>
</dbReference>
<dbReference type="InterPro" id="IPR038377">
    <property type="entry name" value="Na/Glc_symporter_sf"/>
</dbReference>
<keyword evidence="6" id="KW-0769">Symport</keyword>
<feature type="transmembrane region" description="Helical" evidence="14">
    <location>
        <begin position="359"/>
        <end position="379"/>
    </location>
</feature>
<evidence type="ECO:0000256" key="5">
    <source>
        <dbReference type="ARBA" id="ARBA00022692"/>
    </source>
</evidence>
<dbReference type="GO" id="GO:0046942">
    <property type="term" value="P:carboxylic acid transport"/>
    <property type="evidence" value="ECO:0007669"/>
    <property type="project" value="UniProtKB-ARBA"/>
</dbReference>
<comment type="similarity">
    <text evidence="2 13">Belongs to the sodium:solute symporter (SSF) (TC 2.A.21) family.</text>
</comment>
<proteinExistence type="inferred from homology"/>
<dbReference type="Proteomes" id="UP001205919">
    <property type="component" value="Unassembled WGS sequence"/>
</dbReference>
<comment type="subcellular location">
    <subcellularLocation>
        <location evidence="1">Cell membrane</location>
        <topology evidence="1">Multi-pass membrane protein</topology>
    </subcellularLocation>
</comment>
<evidence type="ECO:0000256" key="1">
    <source>
        <dbReference type="ARBA" id="ARBA00004651"/>
    </source>
</evidence>
<gene>
    <name evidence="15" type="ORF">NE630_10580</name>
</gene>
<evidence type="ECO:0000256" key="12">
    <source>
        <dbReference type="ARBA" id="ARBA00033708"/>
    </source>
</evidence>
<comment type="caution">
    <text evidence="15">The sequence shown here is derived from an EMBL/GenBank/DDBJ whole genome shotgun (WGS) entry which is preliminary data.</text>
</comment>
<keyword evidence="10 14" id="KW-0472">Membrane</keyword>
<dbReference type="AlphaFoldDB" id="A0AAW5K237"/>
<organism evidence="15 16">
    <name type="scientific">Cloacibacillus evryensis</name>
    <dbReference type="NCBI Taxonomy" id="508460"/>
    <lineage>
        <taxon>Bacteria</taxon>
        <taxon>Thermotogati</taxon>
        <taxon>Synergistota</taxon>
        <taxon>Synergistia</taxon>
        <taxon>Synergistales</taxon>
        <taxon>Synergistaceae</taxon>
        <taxon>Cloacibacillus</taxon>
    </lineage>
</organism>
<feature type="transmembrane region" description="Helical" evidence="14">
    <location>
        <begin position="262"/>
        <end position="284"/>
    </location>
</feature>
<dbReference type="PROSITE" id="PS50283">
    <property type="entry name" value="NA_SOLUT_SYMP_3"/>
    <property type="match status" value="1"/>
</dbReference>
<feature type="transmembrane region" description="Helical" evidence="14">
    <location>
        <begin position="43"/>
        <end position="68"/>
    </location>
</feature>
<accession>A0AAW5K237</accession>
<comment type="catalytic activity">
    <reaction evidence="12">
        <text>L-proline(in) + Na(+)(in) = L-proline(out) + Na(+)(out)</text>
        <dbReference type="Rhea" id="RHEA:28967"/>
        <dbReference type="ChEBI" id="CHEBI:29101"/>
        <dbReference type="ChEBI" id="CHEBI:60039"/>
    </reaction>
</comment>
<keyword evidence="7 14" id="KW-1133">Transmembrane helix</keyword>
<dbReference type="EMBL" id="JANFYT010000022">
    <property type="protein sequence ID" value="MCQ4814875.1"/>
    <property type="molecule type" value="Genomic_DNA"/>
</dbReference>
<sequence length="531" mass="57907">MDIFQIIFVLFIVIFVGVSLWYARKGSTLQDFYVMEGNAGPFLIAGTYLATWVSAVGMVGLTGVSYSTGMVTGILTWGAYPGFVISAFFIGNKLRRFGQVTLGDYYEARFGGKNIRLLSTIITIVGLGGYFISQLIGSAVITETVLGIPYNIMLPLMVAVFSIIAVCGGARTVTVTDTMMSCLIAVSIGIVFAPVFISSVGLETMTKYAATKPEFFTATGGGLVGWGTIIGWQVLWCFGNAANPASITRAYLAKDSRTWVKAIMLSLMVVIPLVWMAQSTAAFVKFVHPDLSNPAQALIWAATSTYTPRIIGAFAIAGLFACVLSTASTQILMLAFSVSRDIYERFGTFKNEEERYKKSLFSARLWIGIFAVVAVILSWGRPTYIYLAGNFGSSVFAAAFFPALIMGLSWNKTTKAGAYASMWVGLVLDAVLSFYPMIFLNKPLAWAEYLPFGIHPVIWALIAAQVTVIVVSLMTQESITKEQLEIYTVCQTKERGELLTPKKSLVRYTFATAIVGILFLLVVCWYSTYAA</sequence>
<evidence type="ECO:0000256" key="14">
    <source>
        <dbReference type="SAM" id="Phobius"/>
    </source>
</evidence>
<dbReference type="InterPro" id="IPR050277">
    <property type="entry name" value="Sodium:Solute_Symporter"/>
</dbReference>
<dbReference type="GO" id="GO:0015293">
    <property type="term" value="F:symporter activity"/>
    <property type="evidence" value="ECO:0007669"/>
    <property type="project" value="UniProtKB-KW"/>
</dbReference>
<evidence type="ECO:0000313" key="16">
    <source>
        <dbReference type="Proteomes" id="UP001205919"/>
    </source>
</evidence>
<evidence type="ECO:0000256" key="9">
    <source>
        <dbReference type="ARBA" id="ARBA00023065"/>
    </source>
</evidence>
<feature type="transmembrane region" description="Helical" evidence="14">
    <location>
        <begin position="182"/>
        <end position="202"/>
    </location>
</feature>
<dbReference type="Pfam" id="PF00474">
    <property type="entry name" value="SSF"/>
    <property type="match status" value="1"/>
</dbReference>
<feature type="transmembrane region" description="Helical" evidence="14">
    <location>
        <begin position="310"/>
        <end position="338"/>
    </location>
</feature>
<evidence type="ECO:0000256" key="8">
    <source>
        <dbReference type="ARBA" id="ARBA00023053"/>
    </source>
</evidence>
<reference evidence="15 16" key="1">
    <citation type="submission" date="2022-06" db="EMBL/GenBank/DDBJ databases">
        <title>Isolation of gut microbiota from human fecal samples.</title>
        <authorList>
            <person name="Pamer E.G."/>
            <person name="Barat B."/>
            <person name="Waligurski E."/>
            <person name="Medina S."/>
            <person name="Paddock L."/>
            <person name="Mostad J."/>
        </authorList>
    </citation>
    <scope>NUCLEOTIDE SEQUENCE [LARGE SCALE GENOMIC DNA]</scope>
    <source>
        <strain evidence="15 16">DFI.9.90</strain>
    </source>
</reference>
<protein>
    <submittedName>
        <fullName evidence="15">Sodium:solute symporter family protein</fullName>
    </submittedName>
</protein>
<keyword evidence="9" id="KW-0406">Ion transport</keyword>
<feature type="transmembrane region" description="Helical" evidence="14">
    <location>
        <begin position="505"/>
        <end position="528"/>
    </location>
</feature>
<keyword evidence="11" id="KW-0739">Sodium transport</keyword>
<dbReference type="PANTHER" id="PTHR48086:SF3">
    <property type="entry name" value="SODIUM_PROLINE SYMPORTER"/>
    <property type="match status" value="1"/>
</dbReference>
<feature type="transmembrane region" description="Helical" evidence="14">
    <location>
        <begin position="420"/>
        <end position="440"/>
    </location>
</feature>
<keyword evidence="8" id="KW-0915">Sodium</keyword>
<dbReference type="InterPro" id="IPR001734">
    <property type="entry name" value="Na/solute_symporter"/>
</dbReference>
<dbReference type="Gene3D" id="1.20.1730.10">
    <property type="entry name" value="Sodium/glucose cotransporter"/>
    <property type="match status" value="1"/>
</dbReference>
<feature type="transmembrane region" description="Helical" evidence="14">
    <location>
        <begin position="385"/>
        <end position="408"/>
    </location>
</feature>
<feature type="transmembrane region" description="Helical" evidence="14">
    <location>
        <begin position="452"/>
        <end position="474"/>
    </location>
</feature>
<evidence type="ECO:0000256" key="6">
    <source>
        <dbReference type="ARBA" id="ARBA00022847"/>
    </source>
</evidence>
<evidence type="ECO:0000313" key="15">
    <source>
        <dbReference type="EMBL" id="MCQ4814875.1"/>
    </source>
</evidence>
<feature type="transmembrane region" description="Helical" evidence="14">
    <location>
        <begin position="148"/>
        <end position="170"/>
    </location>
</feature>
<evidence type="ECO:0000256" key="4">
    <source>
        <dbReference type="ARBA" id="ARBA00022475"/>
    </source>
</evidence>
<evidence type="ECO:0000256" key="11">
    <source>
        <dbReference type="ARBA" id="ARBA00023201"/>
    </source>
</evidence>
<dbReference type="RefSeq" id="WP_008709205.1">
    <property type="nucleotide sequence ID" value="NZ_CABKQM010000003.1"/>
</dbReference>
<feature type="transmembrane region" description="Helical" evidence="14">
    <location>
        <begin position="6"/>
        <end position="23"/>
    </location>
</feature>
<evidence type="ECO:0000256" key="7">
    <source>
        <dbReference type="ARBA" id="ARBA00022989"/>
    </source>
</evidence>
<evidence type="ECO:0000256" key="3">
    <source>
        <dbReference type="ARBA" id="ARBA00022448"/>
    </source>
</evidence>
<dbReference type="GO" id="GO:0005886">
    <property type="term" value="C:plasma membrane"/>
    <property type="evidence" value="ECO:0007669"/>
    <property type="project" value="UniProtKB-SubCell"/>
</dbReference>
<keyword evidence="5 14" id="KW-0812">Transmembrane</keyword>
<evidence type="ECO:0000256" key="13">
    <source>
        <dbReference type="RuleBase" id="RU362091"/>
    </source>
</evidence>
<keyword evidence="16" id="KW-1185">Reference proteome</keyword>
<keyword evidence="3" id="KW-0813">Transport</keyword>
<feature type="transmembrane region" description="Helical" evidence="14">
    <location>
        <begin position="115"/>
        <end position="136"/>
    </location>
</feature>
<name>A0AAW5K237_9BACT</name>
<evidence type="ECO:0000256" key="2">
    <source>
        <dbReference type="ARBA" id="ARBA00006434"/>
    </source>
</evidence>
<dbReference type="CDD" id="cd10322">
    <property type="entry name" value="SLC5sbd"/>
    <property type="match status" value="1"/>
</dbReference>
<keyword evidence="4" id="KW-1003">Cell membrane</keyword>
<evidence type="ECO:0000256" key="10">
    <source>
        <dbReference type="ARBA" id="ARBA00023136"/>
    </source>
</evidence>
<feature type="transmembrane region" description="Helical" evidence="14">
    <location>
        <begin position="222"/>
        <end position="241"/>
    </location>
</feature>
<dbReference type="PANTHER" id="PTHR48086">
    <property type="entry name" value="SODIUM/PROLINE SYMPORTER-RELATED"/>
    <property type="match status" value="1"/>
</dbReference>
<feature type="transmembrane region" description="Helical" evidence="14">
    <location>
        <begin position="74"/>
        <end position="94"/>
    </location>
</feature>
<dbReference type="GO" id="GO:0006814">
    <property type="term" value="P:sodium ion transport"/>
    <property type="evidence" value="ECO:0007669"/>
    <property type="project" value="UniProtKB-KW"/>
</dbReference>
<dbReference type="InterPro" id="IPR018212">
    <property type="entry name" value="Na/solute_symporter_CS"/>
</dbReference>